<evidence type="ECO:0008006" key="3">
    <source>
        <dbReference type="Google" id="ProtNLM"/>
    </source>
</evidence>
<reference evidence="1 2" key="2">
    <citation type="submission" date="2020-03" db="EMBL/GenBank/DDBJ databases">
        <authorList>
            <person name="Ichikawa N."/>
            <person name="Kimura A."/>
            <person name="Kitahashi Y."/>
            <person name="Uohara A."/>
        </authorList>
    </citation>
    <scope>NUCLEOTIDE SEQUENCE [LARGE SCALE GENOMIC DNA]</scope>
    <source>
        <strain evidence="1 2">NBRC 105367</strain>
    </source>
</reference>
<proteinExistence type="predicted"/>
<accession>A0A6F8YTA2</accession>
<reference evidence="1 2" key="1">
    <citation type="submission" date="2020-03" db="EMBL/GenBank/DDBJ databases">
        <title>Whole genome shotgun sequence of Phytohabitans suffuscus NBRC 105367.</title>
        <authorList>
            <person name="Komaki H."/>
            <person name="Tamura T."/>
        </authorList>
    </citation>
    <scope>NUCLEOTIDE SEQUENCE [LARGE SCALE GENOMIC DNA]</scope>
    <source>
        <strain evidence="1 2">NBRC 105367</strain>
    </source>
</reference>
<dbReference type="EMBL" id="AP022871">
    <property type="protein sequence ID" value="BCB89061.1"/>
    <property type="molecule type" value="Genomic_DNA"/>
</dbReference>
<dbReference type="KEGG" id="psuu:Psuf_063740"/>
<evidence type="ECO:0000313" key="2">
    <source>
        <dbReference type="Proteomes" id="UP000503011"/>
    </source>
</evidence>
<organism evidence="1 2">
    <name type="scientific">Phytohabitans suffuscus</name>
    <dbReference type="NCBI Taxonomy" id="624315"/>
    <lineage>
        <taxon>Bacteria</taxon>
        <taxon>Bacillati</taxon>
        <taxon>Actinomycetota</taxon>
        <taxon>Actinomycetes</taxon>
        <taxon>Micromonosporales</taxon>
        <taxon>Micromonosporaceae</taxon>
    </lineage>
</organism>
<dbReference type="RefSeq" id="WP_173160845.1">
    <property type="nucleotide sequence ID" value="NZ_AP022871.1"/>
</dbReference>
<protein>
    <recommendedName>
        <fullName evidence="3">ESX-1 secretion-associated protein</fullName>
    </recommendedName>
</protein>
<dbReference type="Proteomes" id="UP000503011">
    <property type="component" value="Chromosome"/>
</dbReference>
<dbReference type="AlphaFoldDB" id="A0A6F8YTA2"/>
<evidence type="ECO:0000313" key="1">
    <source>
        <dbReference type="EMBL" id="BCB89061.1"/>
    </source>
</evidence>
<gene>
    <name evidence="1" type="ORF">Psuf_063740</name>
</gene>
<name>A0A6F8YTA2_9ACTN</name>
<keyword evidence="2" id="KW-1185">Reference proteome</keyword>
<sequence length="106" mass="11390">MPPTDEEIRVAIAALRSDAHEWREWARALARASTVVEELGLSVNDMCALSAAVGLPETYAALRDRAGTLAGQGVVRFTEVAGALSAAADGYERDERAAVHRLRGVW</sequence>